<evidence type="ECO:0000256" key="2">
    <source>
        <dbReference type="SAM" id="MobiDB-lite"/>
    </source>
</evidence>
<dbReference type="AlphaFoldDB" id="A0A6A6NUK6"/>
<feature type="compositionally biased region" description="Low complexity" evidence="2">
    <location>
        <begin position="903"/>
        <end position="921"/>
    </location>
</feature>
<feature type="compositionally biased region" description="Polar residues" evidence="2">
    <location>
        <begin position="216"/>
        <end position="227"/>
    </location>
</feature>
<keyword evidence="1" id="KW-0156">Chromatin regulator</keyword>
<dbReference type="Proteomes" id="UP000799766">
    <property type="component" value="Unassembled WGS sequence"/>
</dbReference>
<dbReference type="GO" id="GO:0006355">
    <property type="term" value="P:regulation of DNA-templated transcription"/>
    <property type="evidence" value="ECO:0007669"/>
    <property type="project" value="TreeGrafter"/>
</dbReference>
<feature type="compositionally biased region" description="Low complexity" evidence="2">
    <location>
        <begin position="992"/>
        <end position="1003"/>
    </location>
</feature>
<sequence length="1052" mass="112968">MTEITSLKPHADPQLSSVADLSPVSLANGVGEGGPHQPDGRPVAPPTEEEDSSTIKCICGYHDDDGNTVLCEKCNTWQHISCYYYPHLDVPDVHECADCDSRPGRLLDPQAATERQRGNREARNLAGDRKVKKPAAKNNKKRGKDSVPPQTNGWSLPERNGQYGPDRTASGSPRDQPPAKRPKTSHRPSSSIASLNQQSLPHTASKKKGAHGAHSPTKSPSTPNMNGYSFDYVSPEFVQLYRGPEMQHVEVNGFDSIGVAGSLSTWLQDPDELARATNGKKIHDLFQRVDRSIEELTTVNVTKHVEENTNIEVEGRHPTWQWLTVDSDAPSGTLIGELKGRIGYRDEYMDDQSNRWKMLRHPLPFVFFPSHLPIYIDTRSEGTDLRYVRRSCDPNVCLKVFIKDGKTYHFCLVAMRDIKADEEITLNWDTDSARDLLEAVKRNDATKKEELSNWVVNVLSNFGGCACDRLPPDICSMARFDRRNAQHPLDDLLPSNPPKSKKSRKNGAHISPLSTGRATNSRANSEAINRGDADDDAVDSRSASGSSKSKPASRDVTPMTHGSNDAVPITGLGVEMSDRERRKIMQQEKLFEQLEHDEQHGSKGRKKRNSAGSALNTPSANASVSLPLRSLGTTSSRLNRRMQKQLGLPNDSSTSATGHKSRASEAGFRSHNSSSGKRGTRRQQGGATSGYNSTPQPQVIKQPAPRPVYVDTETQTDPNPEFPPIQQVTQPHRKPRNSMMRRLLMRTQETKSRWESMVERGGCEGEVASAEQQVAKPEAKAVPDEVDKDAEMSGASSPRPKVEEKEQSAPPVTNVPAISEDVIMEDAVEEPKPVPVASEALPSSESAPAGSSDQTQTSPQPAQAPVPPWPPTSNGGSATTSVTTAAVPAFPTQELSTPGGGTATTPGSTSTGGSSITQSPSVTNAPAVFSPSVSSTVSPSPLKKKMSLSDYTKNRKKNEAAAALTAAHAANTTATSLNSSISGCQDKTSTDSPAGGLSAASAPGTGGDASVVPSDLEANPNPSGPCSEDKGTAENSGVMPATQSSPTASTSS</sequence>
<evidence type="ECO:0000313" key="5">
    <source>
        <dbReference type="Proteomes" id="UP000799766"/>
    </source>
</evidence>
<feature type="region of interest" description="Disordered" evidence="2">
    <location>
        <begin position="486"/>
        <end position="574"/>
    </location>
</feature>
<feature type="compositionally biased region" description="Polar residues" evidence="2">
    <location>
        <begin position="187"/>
        <end position="202"/>
    </location>
</feature>
<name>A0A6A6NUK6_9PEZI</name>
<feature type="compositionally biased region" description="Low complexity" evidence="2">
    <location>
        <begin position="540"/>
        <end position="550"/>
    </location>
</feature>
<dbReference type="InterPro" id="IPR046341">
    <property type="entry name" value="SET_dom_sf"/>
</dbReference>
<dbReference type="Pfam" id="PF00856">
    <property type="entry name" value="SET"/>
    <property type="match status" value="1"/>
</dbReference>
<dbReference type="SMART" id="SM00317">
    <property type="entry name" value="SET"/>
    <property type="match status" value="1"/>
</dbReference>
<feature type="region of interest" description="Disordered" evidence="2">
    <location>
        <begin position="107"/>
        <end position="227"/>
    </location>
</feature>
<organism evidence="4 5">
    <name type="scientific">Lineolata rhizophorae</name>
    <dbReference type="NCBI Taxonomy" id="578093"/>
    <lineage>
        <taxon>Eukaryota</taxon>
        <taxon>Fungi</taxon>
        <taxon>Dikarya</taxon>
        <taxon>Ascomycota</taxon>
        <taxon>Pezizomycotina</taxon>
        <taxon>Dothideomycetes</taxon>
        <taxon>Dothideomycetes incertae sedis</taxon>
        <taxon>Lineolatales</taxon>
        <taxon>Lineolataceae</taxon>
        <taxon>Lineolata</taxon>
    </lineage>
</organism>
<feature type="compositionally biased region" description="Polar residues" evidence="2">
    <location>
        <begin position="976"/>
        <end position="991"/>
    </location>
</feature>
<evidence type="ECO:0000259" key="3">
    <source>
        <dbReference type="PROSITE" id="PS50280"/>
    </source>
</evidence>
<feature type="compositionally biased region" description="Low complexity" evidence="2">
    <location>
        <begin position="837"/>
        <end position="861"/>
    </location>
</feature>
<evidence type="ECO:0000313" key="4">
    <source>
        <dbReference type="EMBL" id="KAF2455144.1"/>
    </source>
</evidence>
<feature type="compositionally biased region" description="Low complexity" evidence="2">
    <location>
        <begin position="928"/>
        <end position="941"/>
    </location>
</feature>
<reference evidence="4" key="1">
    <citation type="journal article" date="2020" name="Stud. Mycol.">
        <title>101 Dothideomycetes genomes: a test case for predicting lifestyles and emergence of pathogens.</title>
        <authorList>
            <person name="Haridas S."/>
            <person name="Albert R."/>
            <person name="Binder M."/>
            <person name="Bloem J."/>
            <person name="Labutti K."/>
            <person name="Salamov A."/>
            <person name="Andreopoulos B."/>
            <person name="Baker S."/>
            <person name="Barry K."/>
            <person name="Bills G."/>
            <person name="Bluhm B."/>
            <person name="Cannon C."/>
            <person name="Castanera R."/>
            <person name="Culley D."/>
            <person name="Daum C."/>
            <person name="Ezra D."/>
            <person name="Gonzalez J."/>
            <person name="Henrissat B."/>
            <person name="Kuo A."/>
            <person name="Liang C."/>
            <person name="Lipzen A."/>
            <person name="Lutzoni F."/>
            <person name="Magnuson J."/>
            <person name="Mondo S."/>
            <person name="Nolan M."/>
            <person name="Ohm R."/>
            <person name="Pangilinan J."/>
            <person name="Park H.-J."/>
            <person name="Ramirez L."/>
            <person name="Alfaro M."/>
            <person name="Sun H."/>
            <person name="Tritt A."/>
            <person name="Yoshinaga Y."/>
            <person name="Zwiers L.-H."/>
            <person name="Turgeon B."/>
            <person name="Goodwin S."/>
            <person name="Spatafora J."/>
            <person name="Crous P."/>
            <person name="Grigoriev I."/>
        </authorList>
    </citation>
    <scope>NUCLEOTIDE SEQUENCE</scope>
    <source>
        <strain evidence="4">ATCC 16933</strain>
    </source>
</reference>
<feature type="compositionally biased region" description="Polar residues" evidence="2">
    <location>
        <begin position="670"/>
        <end position="699"/>
    </location>
</feature>
<feature type="region of interest" description="Disordered" evidence="2">
    <location>
        <begin position="1"/>
        <end position="49"/>
    </location>
</feature>
<dbReference type="EMBL" id="MU001688">
    <property type="protein sequence ID" value="KAF2455144.1"/>
    <property type="molecule type" value="Genomic_DNA"/>
</dbReference>
<dbReference type="Gene3D" id="2.170.270.10">
    <property type="entry name" value="SET domain"/>
    <property type="match status" value="1"/>
</dbReference>
<dbReference type="PANTHER" id="PTHR46462:SF3">
    <property type="entry name" value="UPSET, ISOFORM A"/>
    <property type="match status" value="1"/>
</dbReference>
<feature type="compositionally biased region" description="Basic residues" evidence="2">
    <location>
        <begin position="130"/>
        <end position="143"/>
    </location>
</feature>
<keyword evidence="5" id="KW-1185">Reference proteome</keyword>
<feature type="compositionally biased region" description="Low complexity" evidence="2">
    <location>
        <begin position="877"/>
        <end position="892"/>
    </location>
</feature>
<dbReference type="GO" id="GO:0034967">
    <property type="term" value="C:Set3 complex"/>
    <property type="evidence" value="ECO:0007669"/>
    <property type="project" value="TreeGrafter"/>
</dbReference>
<feature type="region of interest" description="Disordered" evidence="2">
    <location>
        <begin position="593"/>
        <end position="944"/>
    </location>
</feature>
<feature type="compositionally biased region" description="Polar residues" evidence="2">
    <location>
        <begin position="512"/>
        <end position="527"/>
    </location>
</feature>
<dbReference type="InterPro" id="IPR013083">
    <property type="entry name" value="Znf_RING/FYVE/PHD"/>
</dbReference>
<gene>
    <name evidence="4" type="ORF">BDY21DRAFT_290008</name>
</gene>
<dbReference type="GO" id="GO:0006325">
    <property type="term" value="P:chromatin organization"/>
    <property type="evidence" value="ECO:0007669"/>
    <property type="project" value="UniProtKB-KW"/>
</dbReference>
<evidence type="ECO:0000256" key="1">
    <source>
        <dbReference type="ARBA" id="ARBA00022853"/>
    </source>
</evidence>
<feature type="compositionally biased region" description="Polar residues" evidence="2">
    <location>
        <begin position="610"/>
        <end position="624"/>
    </location>
</feature>
<feature type="compositionally biased region" description="Basic and acidic residues" evidence="2">
    <location>
        <begin position="748"/>
        <end position="763"/>
    </location>
</feature>
<dbReference type="GO" id="GO:0070210">
    <property type="term" value="C:Rpd3L-Expanded complex"/>
    <property type="evidence" value="ECO:0007669"/>
    <property type="project" value="TreeGrafter"/>
</dbReference>
<feature type="compositionally biased region" description="Basic and acidic residues" evidence="2">
    <location>
        <begin position="777"/>
        <end position="791"/>
    </location>
</feature>
<dbReference type="OrthoDB" id="1928087at2759"/>
<dbReference type="SUPFAM" id="SSF82199">
    <property type="entry name" value="SET domain"/>
    <property type="match status" value="1"/>
</dbReference>
<feature type="compositionally biased region" description="Basic and acidic residues" evidence="2">
    <location>
        <begin position="114"/>
        <end position="129"/>
    </location>
</feature>
<accession>A0A6A6NUK6</accession>
<feature type="compositionally biased region" description="Pro residues" evidence="2">
    <location>
        <begin position="862"/>
        <end position="871"/>
    </location>
</feature>
<protein>
    <recommendedName>
        <fullName evidence="3">SET domain-containing protein</fullName>
    </recommendedName>
</protein>
<dbReference type="InterPro" id="IPR001214">
    <property type="entry name" value="SET_dom"/>
</dbReference>
<dbReference type="InterPro" id="IPR011011">
    <property type="entry name" value="Znf_FYVE_PHD"/>
</dbReference>
<dbReference type="SUPFAM" id="SSF57903">
    <property type="entry name" value="FYVE/PHD zinc finger"/>
    <property type="match status" value="1"/>
</dbReference>
<proteinExistence type="predicted"/>
<dbReference type="PANTHER" id="PTHR46462">
    <property type="entry name" value="UPSET, ISOFORM A"/>
    <property type="match status" value="1"/>
</dbReference>
<feature type="domain" description="SET" evidence="3">
    <location>
        <begin position="236"/>
        <end position="429"/>
    </location>
</feature>
<dbReference type="PROSITE" id="PS50280">
    <property type="entry name" value="SET"/>
    <property type="match status" value="1"/>
</dbReference>
<feature type="compositionally biased region" description="Low complexity" evidence="2">
    <location>
        <begin position="1040"/>
        <end position="1052"/>
    </location>
</feature>
<dbReference type="Gene3D" id="3.30.40.10">
    <property type="entry name" value="Zinc/RING finger domain, C3HC4 (zinc finger)"/>
    <property type="match status" value="1"/>
</dbReference>
<feature type="region of interest" description="Disordered" evidence="2">
    <location>
        <begin position="973"/>
        <end position="1052"/>
    </location>
</feature>